<evidence type="ECO:0000313" key="4">
    <source>
        <dbReference type="Proteomes" id="UP000317638"/>
    </source>
</evidence>
<name>A0A553K2G9_9ACTN</name>
<accession>A0A553K2G9</accession>
<feature type="compositionally biased region" description="Basic and acidic residues" evidence="1">
    <location>
        <begin position="125"/>
        <end position="142"/>
    </location>
</feature>
<dbReference type="Proteomes" id="UP000317638">
    <property type="component" value="Unassembled WGS sequence"/>
</dbReference>
<feature type="transmembrane region" description="Helical" evidence="2">
    <location>
        <begin position="53"/>
        <end position="71"/>
    </location>
</feature>
<reference evidence="3 4" key="1">
    <citation type="submission" date="2019-07" db="EMBL/GenBank/DDBJ databases">
        <authorList>
            <person name="Zhou L.-Y."/>
        </authorList>
    </citation>
    <scope>NUCLEOTIDE SEQUENCE [LARGE SCALE GENOMIC DNA]</scope>
    <source>
        <strain evidence="3 4">YIM 101269</strain>
    </source>
</reference>
<evidence type="ECO:0000256" key="1">
    <source>
        <dbReference type="SAM" id="MobiDB-lite"/>
    </source>
</evidence>
<keyword evidence="2" id="KW-1133">Transmembrane helix</keyword>
<sequence length="142" mass="15541">MGHRPTRKEFGMALSEQERKLLEQLEASLMADDPKLAETLRGTGTVKVHRRRATLAGLGFIAGIVVLIAGVQVHPVVSILGFVLMLVSAIVGVNSWQRVAGEDDKGESQSAPHDGSGPKPSNQDFMEKLEERWRRRQDGGDN</sequence>
<evidence type="ECO:0000256" key="2">
    <source>
        <dbReference type="SAM" id="Phobius"/>
    </source>
</evidence>
<dbReference type="Pfam" id="PF11239">
    <property type="entry name" value="DUF3040"/>
    <property type="match status" value="1"/>
</dbReference>
<proteinExistence type="predicted"/>
<dbReference type="OrthoDB" id="5244024at2"/>
<evidence type="ECO:0000313" key="3">
    <source>
        <dbReference type="EMBL" id="TRY18881.1"/>
    </source>
</evidence>
<keyword evidence="4" id="KW-1185">Reference proteome</keyword>
<dbReference type="AlphaFoldDB" id="A0A553K2G9"/>
<feature type="transmembrane region" description="Helical" evidence="2">
    <location>
        <begin position="77"/>
        <end position="96"/>
    </location>
</feature>
<gene>
    <name evidence="3" type="ORF">FOJ82_07160</name>
</gene>
<comment type="caution">
    <text evidence="3">The sequence shown here is derived from an EMBL/GenBank/DDBJ whole genome shotgun (WGS) entry which is preliminary data.</text>
</comment>
<feature type="region of interest" description="Disordered" evidence="1">
    <location>
        <begin position="101"/>
        <end position="142"/>
    </location>
</feature>
<dbReference type="InterPro" id="IPR021401">
    <property type="entry name" value="DUF3040"/>
</dbReference>
<protein>
    <submittedName>
        <fullName evidence="3">DUF3040 domain-containing protein</fullName>
    </submittedName>
</protein>
<organism evidence="3 4">
    <name type="scientific">Tessaracoccus rhinocerotis</name>
    <dbReference type="NCBI Taxonomy" id="1689449"/>
    <lineage>
        <taxon>Bacteria</taxon>
        <taxon>Bacillati</taxon>
        <taxon>Actinomycetota</taxon>
        <taxon>Actinomycetes</taxon>
        <taxon>Propionibacteriales</taxon>
        <taxon>Propionibacteriaceae</taxon>
        <taxon>Tessaracoccus</taxon>
    </lineage>
</organism>
<keyword evidence="2" id="KW-0472">Membrane</keyword>
<dbReference type="EMBL" id="VKKG01000002">
    <property type="protein sequence ID" value="TRY18881.1"/>
    <property type="molecule type" value="Genomic_DNA"/>
</dbReference>
<keyword evidence="2" id="KW-0812">Transmembrane</keyword>